<dbReference type="VEuPathDB" id="CryptoDB:GNI_065180"/>
<dbReference type="GO" id="GO:0016787">
    <property type="term" value="F:hydrolase activity"/>
    <property type="evidence" value="ECO:0007669"/>
    <property type="project" value="UniProtKB-KW"/>
</dbReference>
<evidence type="ECO:0000313" key="8">
    <source>
        <dbReference type="EMBL" id="EZG67971.1"/>
    </source>
</evidence>
<keyword evidence="6" id="KW-0695">RNA-directed DNA polymerase</keyword>
<dbReference type="Proteomes" id="UP000019763">
    <property type="component" value="Unassembled WGS sequence"/>
</dbReference>
<keyword evidence="4" id="KW-0255">Endonuclease</keyword>
<protein>
    <submittedName>
        <fullName evidence="8">Pol polyprotein</fullName>
    </submittedName>
</protein>
<evidence type="ECO:0000256" key="4">
    <source>
        <dbReference type="ARBA" id="ARBA00022759"/>
    </source>
</evidence>
<dbReference type="EMBL" id="AFNH02000490">
    <property type="protein sequence ID" value="EZG67971.1"/>
    <property type="molecule type" value="Genomic_DNA"/>
</dbReference>
<dbReference type="PANTHER" id="PTHR37984:SF15">
    <property type="entry name" value="INTEGRASE CATALYTIC DOMAIN-CONTAINING PROTEIN"/>
    <property type="match status" value="1"/>
</dbReference>
<dbReference type="RefSeq" id="XP_011130120.1">
    <property type="nucleotide sequence ID" value="XM_011131818.1"/>
</dbReference>
<evidence type="ECO:0000256" key="5">
    <source>
        <dbReference type="ARBA" id="ARBA00022801"/>
    </source>
</evidence>
<dbReference type="GeneID" id="22912404"/>
<reference evidence="8" key="1">
    <citation type="submission" date="2013-12" db="EMBL/GenBank/DDBJ databases">
        <authorList>
            <person name="Omoto C.K."/>
            <person name="Sibley D."/>
            <person name="Venepally P."/>
            <person name="Hadjithomas M."/>
            <person name="Karamycheva S."/>
            <person name="Brunk B."/>
            <person name="Roos D."/>
            <person name="Caler E."/>
            <person name="Lorenzi H."/>
        </authorList>
    </citation>
    <scope>NUCLEOTIDE SEQUENCE</scope>
</reference>
<dbReference type="InterPro" id="IPR050951">
    <property type="entry name" value="Retrovirus_Pol_polyprotein"/>
</dbReference>
<dbReference type="InterPro" id="IPR043502">
    <property type="entry name" value="DNA/RNA_pol_sf"/>
</dbReference>
<dbReference type="AlphaFoldDB" id="A0A023B7Y0"/>
<evidence type="ECO:0000259" key="7">
    <source>
        <dbReference type="Pfam" id="PF17917"/>
    </source>
</evidence>
<keyword evidence="1" id="KW-0808">Transferase</keyword>
<evidence type="ECO:0000256" key="6">
    <source>
        <dbReference type="ARBA" id="ARBA00022918"/>
    </source>
</evidence>
<comment type="caution">
    <text evidence="8">The sequence shown here is derived from an EMBL/GenBank/DDBJ whole genome shotgun (WGS) entry which is preliminary data.</text>
</comment>
<evidence type="ECO:0000256" key="2">
    <source>
        <dbReference type="ARBA" id="ARBA00022695"/>
    </source>
</evidence>
<evidence type="ECO:0000313" key="9">
    <source>
        <dbReference type="Proteomes" id="UP000019763"/>
    </source>
</evidence>
<dbReference type="Pfam" id="PF17917">
    <property type="entry name" value="RT_RNaseH"/>
    <property type="match status" value="1"/>
</dbReference>
<accession>A0A023B7Y0</accession>
<dbReference type="OrthoDB" id="2013610at2759"/>
<evidence type="ECO:0000256" key="3">
    <source>
        <dbReference type="ARBA" id="ARBA00022722"/>
    </source>
</evidence>
<feature type="domain" description="Reverse transcriptase RNase H-like" evidence="7">
    <location>
        <begin position="1"/>
        <end position="83"/>
    </location>
</feature>
<dbReference type="InterPro" id="IPR041373">
    <property type="entry name" value="RT_RNaseH"/>
</dbReference>
<dbReference type="GO" id="GO:0004519">
    <property type="term" value="F:endonuclease activity"/>
    <property type="evidence" value="ECO:0007669"/>
    <property type="project" value="UniProtKB-KW"/>
</dbReference>
<name>A0A023B7Y0_GRENI</name>
<organism evidence="8 9">
    <name type="scientific">Gregarina niphandrodes</name>
    <name type="common">Septate eugregarine</name>
    <dbReference type="NCBI Taxonomy" id="110365"/>
    <lineage>
        <taxon>Eukaryota</taxon>
        <taxon>Sar</taxon>
        <taxon>Alveolata</taxon>
        <taxon>Apicomplexa</taxon>
        <taxon>Conoidasida</taxon>
        <taxon>Gregarinasina</taxon>
        <taxon>Eugregarinorida</taxon>
        <taxon>Gregarinidae</taxon>
        <taxon>Gregarina</taxon>
    </lineage>
</organism>
<keyword evidence="2" id="KW-0548">Nucleotidyltransferase</keyword>
<keyword evidence="9" id="KW-1185">Reference proteome</keyword>
<keyword evidence="3" id="KW-0540">Nuclease</keyword>
<gene>
    <name evidence="8" type="ORF">GNI_065180</name>
</gene>
<sequence>MLEQRQTRGCVHIEFGSKKLDECQQWWDTQERKLYAVRVFVEGWQDYFCAASFVIRTDHQNVLYLANSIEGKLPRWSLFIQQFDFKIEYLKVPRMWWQAGCPGLSYGKTLGRICW</sequence>
<dbReference type="GO" id="GO:0003964">
    <property type="term" value="F:RNA-directed DNA polymerase activity"/>
    <property type="evidence" value="ECO:0007669"/>
    <property type="project" value="UniProtKB-KW"/>
</dbReference>
<keyword evidence="5" id="KW-0378">Hydrolase</keyword>
<evidence type="ECO:0000256" key="1">
    <source>
        <dbReference type="ARBA" id="ARBA00022679"/>
    </source>
</evidence>
<proteinExistence type="predicted"/>
<dbReference type="PANTHER" id="PTHR37984">
    <property type="entry name" value="PROTEIN CBG26694"/>
    <property type="match status" value="1"/>
</dbReference>
<dbReference type="SUPFAM" id="SSF56672">
    <property type="entry name" value="DNA/RNA polymerases"/>
    <property type="match status" value="1"/>
</dbReference>